<proteinExistence type="predicted"/>
<gene>
    <name evidence="2" type="ORF">DUNSADRAFT_13038</name>
</gene>
<sequence length="244" mass="27184">MVVPGTVQAKDPYGLFPNCIALQQFLSFCCMWLIQCKQMTSLTANSVQVISPATSKKFGLSVDAVNKSLHPIMNDIFYEMSKDWRLQRLGFCKGDRIVQVRNDSDNGLANGDQGVVEQVTFDEDEKQRLSYTVSVDFTPVPGPGEKRKLVKYVVSSRSDLENHLRQAWSISVHKAQGGGFPIVVLFLHESMGGNLRMPMLYTAITRASGLLLILSTNAALTTKMIESKKAYDTTLMQRLKKLAN</sequence>
<dbReference type="GO" id="GO:0016787">
    <property type="term" value="F:hydrolase activity"/>
    <property type="evidence" value="ECO:0007669"/>
    <property type="project" value="UniProtKB-KW"/>
</dbReference>
<keyword evidence="3" id="KW-1185">Reference proteome</keyword>
<comment type="caution">
    <text evidence="2">The sequence shown here is derived from an EMBL/GenBank/DDBJ whole genome shotgun (WGS) entry which is preliminary data.</text>
</comment>
<keyword evidence="2" id="KW-0378">Hydrolase</keyword>
<reference evidence="2" key="1">
    <citation type="submission" date="2017-08" db="EMBL/GenBank/DDBJ databases">
        <authorList>
            <person name="Polle J.E."/>
            <person name="Barry K."/>
            <person name="Cushman J."/>
            <person name="Schmutz J."/>
            <person name="Tran D."/>
            <person name="Hathwaick L.T."/>
            <person name="Yim W.C."/>
            <person name="Jenkins J."/>
            <person name="Mckie-Krisberg Z.M."/>
            <person name="Prochnik S."/>
            <person name="Lindquist E."/>
            <person name="Dockter R.B."/>
            <person name="Adam C."/>
            <person name="Molina H."/>
            <person name="Bunkerborg J."/>
            <person name="Jin E."/>
            <person name="Buchheim M."/>
            <person name="Magnuson J."/>
        </authorList>
    </citation>
    <scope>NUCLEOTIDE SEQUENCE</scope>
    <source>
        <strain evidence="2">CCAP 19/18</strain>
    </source>
</reference>
<dbReference type="Gene3D" id="3.40.50.300">
    <property type="entry name" value="P-loop containing nucleotide triphosphate hydrolases"/>
    <property type="match status" value="1"/>
</dbReference>
<dbReference type="InterPro" id="IPR027785">
    <property type="entry name" value="UvrD-like_helicase_C"/>
</dbReference>
<dbReference type="InterPro" id="IPR027417">
    <property type="entry name" value="P-loop_NTPase"/>
</dbReference>
<accession>A0ABQ7GA46</accession>
<evidence type="ECO:0000313" key="3">
    <source>
        <dbReference type="Proteomes" id="UP000815325"/>
    </source>
</evidence>
<dbReference type="Gene3D" id="2.30.30.940">
    <property type="match status" value="1"/>
</dbReference>
<dbReference type="EMBL" id="MU069944">
    <property type="protein sequence ID" value="KAF5831480.1"/>
    <property type="molecule type" value="Genomic_DNA"/>
</dbReference>
<evidence type="ECO:0000313" key="2">
    <source>
        <dbReference type="EMBL" id="KAF5831480.1"/>
    </source>
</evidence>
<dbReference type="Proteomes" id="UP000815325">
    <property type="component" value="Unassembled WGS sequence"/>
</dbReference>
<feature type="domain" description="UvrD-like helicase C-terminal" evidence="1">
    <location>
        <begin position="167"/>
        <end position="213"/>
    </location>
</feature>
<dbReference type="Pfam" id="PF13538">
    <property type="entry name" value="UvrD_C_2"/>
    <property type="match status" value="1"/>
</dbReference>
<name>A0ABQ7GA46_DUNSA</name>
<dbReference type="CDD" id="cd18809">
    <property type="entry name" value="SF1_C_RecD"/>
    <property type="match status" value="1"/>
</dbReference>
<evidence type="ECO:0000259" key="1">
    <source>
        <dbReference type="Pfam" id="PF13538"/>
    </source>
</evidence>
<dbReference type="SUPFAM" id="SSF52540">
    <property type="entry name" value="P-loop containing nucleoside triphosphate hydrolases"/>
    <property type="match status" value="1"/>
</dbReference>
<protein>
    <submittedName>
        <fullName evidence="2">P-loop containing nucleoside triphosphate hydrolase protein</fullName>
    </submittedName>
</protein>
<organism evidence="2 3">
    <name type="scientific">Dunaliella salina</name>
    <name type="common">Green alga</name>
    <name type="synonym">Protococcus salinus</name>
    <dbReference type="NCBI Taxonomy" id="3046"/>
    <lineage>
        <taxon>Eukaryota</taxon>
        <taxon>Viridiplantae</taxon>
        <taxon>Chlorophyta</taxon>
        <taxon>core chlorophytes</taxon>
        <taxon>Chlorophyceae</taxon>
        <taxon>CS clade</taxon>
        <taxon>Chlamydomonadales</taxon>
        <taxon>Dunaliellaceae</taxon>
        <taxon>Dunaliella</taxon>
    </lineage>
</organism>